<dbReference type="Proteomes" id="UP000034290">
    <property type="component" value="Unassembled WGS sequence"/>
</dbReference>
<keyword evidence="1" id="KW-1133">Transmembrane helix</keyword>
<dbReference type="InterPro" id="IPR043993">
    <property type="entry name" value="T4SS_pilin"/>
</dbReference>
<sequence>MIGLAKKFNLKVFFSALTLVLLTLVPVLFLQAASLVPCDGVGPGASFGPPAPGTDKCDFYQLVVLFNNILGWFVKISVPVATILIVYGGLMMIISPTDSGKRDQAKKIFWTAIWGMVAILAAYLIIDTILSELTGDSVKTKIRGISLKEQIIYRS</sequence>
<dbReference type="Pfam" id="PF18895">
    <property type="entry name" value="T4SS_pilin"/>
    <property type="match status" value="1"/>
</dbReference>
<reference evidence="2 3" key="1">
    <citation type="journal article" date="2015" name="Nature">
        <title>rRNA introns, odd ribosomes, and small enigmatic genomes across a large radiation of phyla.</title>
        <authorList>
            <person name="Brown C.T."/>
            <person name="Hug L.A."/>
            <person name="Thomas B.C."/>
            <person name="Sharon I."/>
            <person name="Castelle C.J."/>
            <person name="Singh A."/>
            <person name="Wilkins M.J."/>
            <person name="Williams K.H."/>
            <person name="Banfield J.F."/>
        </authorList>
    </citation>
    <scope>NUCLEOTIDE SEQUENCE [LARGE SCALE GENOMIC DNA]</scope>
</reference>
<feature type="transmembrane region" description="Helical" evidence="1">
    <location>
        <begin position="108"/>
        <end position="126"/>
    </location>
</feature>
<evidence type="ECO:0000256" key="1">
    <source>
        <dbReference type="SAM" id="Phobius"/>
    </source>
</evidence>
<dbReference type="EMBL" id="LCRM01000074">
    <property type="protein sequence ID" value="KKW34468.1"/>
    <property type="molecule type" value="Genomic_DNA"/>
</dbReference>
<evidence type="ECO:0000313" key="2">
    <source>
        <dbReference type="EMBL" id="KKW34468.1"/>
    </source>
</evidence>
<proteinExistence type="predicted"/>
<gene>
    <name evidence="2" type="ORF">UY81_C0074G0013</name>
</gene>
<evidence type="ECO:0000313" key="3">
    <source>
        <dbReference type="Proteomes" id="UP000034290"/>
    </source>
</evidence>
<accession>A0A0G1XTA1</accession>
<keyword evidence="1" id="KW-0812">Transmembrane</keyword>
<dbReference type="AlphaFoldDB" id="A0A0G1XTA1"/>
<comment type="caution">
    <text evidence="2">The sequence shown here is derived from an EMBL/GenBank/DDBJ whole genome shotgun (WGS) entry which is preliminary data.</text>
</comment>
<protein>
    <submittedName>
        <fullName evidence="2">Uncharacterized protein</fullName>
    </submittedName>
</protein>
<organism evidence="2 3">
    <name type="scientific">Candidatus Giovannonibacteria bacterium GW2011_GWA2_53_7</name>
    <dbReference type="NCBI Taxonomy" id="1618650"/>
    <lineage>
        <taxon>Bacteria</taxon>
        <taxon>Candidatus Giovannoniibacteriota</taxon>
    </lineage>
</organism>
<name>A0A0G1XTA1_9BACT</name>
<keyword evidence="1" id="KW-0472">Membrane</keyword>
<feature type="transmembrane region" description="Helical" evidence="1">
    <location>
        <begin position="59"/>
        <end position="87"/>
    </location>
</feature>